<keyword evidence="1" id="KW-0949">S-adenosyl-L-methionine</keyword>
<organism evidence="6">
    <name type="scientific">marine sediment metagenome</name>
    <dbReference type="NCBI Taxonomy" id="412755"/>
    <lineage>
        <taxon>unclassified sequences</taxon>
        <taxon>metagenomes</taxon>
        <taxon>ecological metagenomes</taxon>
    </lineage>
</organism>
<dbReference type="Gene3D" id="3.20.20.70">
    <property type="entry name" value="Aldolase class I"/>
    <property type="match status" value="1"/>
</dbReference>
<proteinExistence type="predicted"/>
<dbReference type="InterPro" id="IPR013785">
    <property type="entry name" value="Aldolase_TIM"/>
</dbReference>
<reference evidence="6" key="1">
    <citation type="journal article" date="2015" name="Nature">
        <title>Complex archaea that bridge the gap between prokaryotes and eukaryotes.</title>
        <authorList>
            <person name="Spang A."/>
            <person name="Saw J.H."/>
            <person name="Jorgensen S.L."/>
            <person name="Zaremba-Niedzwiedzka K."/>
            <person name="Martijn J."/>
            <person name="Lind A.E."/>
            <person name="van Eijk R."/>
            <person name="Schleper C."/>
            <person name="Guy L."/>
            <person name="Ettema T.J."/>
        </authorList>
    </citation>
    <scope>NUCLEOTIDE SEQUENCE</scope>
</reference>
<evidence type="ECO:0000256" key="1">
    <source>
        <dbReference type="ARBA" id="ARBA00022691"/>
    </source>
</evidence>
<keyword evidence="4" id="KW-0411">Iron-sulfur</keyword>
<dbReference type="InterPro" id="IPR006638">
    <property type="entry name" value="Elp3/MiaA/NifB-like_rSAM"/>
</dbReference>
<dbReference type="AlphaFoldDB" id="A0A0F9AW73"/>
<dbReference type="GO" id="GO:0003824">
    <property type="term" value="F:catalytic activity"/>
    <property type="evidence" value="ECO:0007669"/>
    <property type="project" value="InterPro"/>
</dbReference>
<name>A0A0F9AW73_9ZZZZ</name>
<gene>
    <name evidence="6" type="ORF">LCGC14_2800740</name>
</gene>
<evidence type="ECO:0000256" key="2">
    <source>
        <dbReference type="ARBA" id="ARBA00022723"/>
    </source>
</evidence>
<dbReference type="GO" id="GO:0046872">
    <property type="term" value="F:metal ion binding"/>
    <property type="evidence" value="ECO:0007669"/>
    <property type="project" value="UniProtKB-KW"/>
</dbReference>
<evidence type="ECO:0000313" key="6">
    <source>
        <dbReference type="EMBL" id="KKK82704.1"/>
    </source>
</evidence>
<dbReference type="GO" id="GO:0051536">
    <property type="term" value="F:iron-sulfur cluster binding"/>
    <property type="evidence" value="ECO:0007669"/>
    <property type="project" value="UniProtKB-KW"/>
</dbReference>
<evidence type="ECO:0000256" key="4">
    <source>
        <dbReference type="ARBA" id="ARBA00023014"/>
    </source>
</evidence>
<accession>A0A0F9AW73</accession>
<comment type="caution">
    <text evidence="6">The sequence shown here is derived from an EMBL/GenBank/DDBJ whole genome shotgun (WGS) entry which is preliminary data.</text>
</comment>
<keyword evidence="2" id="KW-0479">Metal-binding</keyword>
<dbReference type="InterPro" id="IPR058240">
    <property type="entry name" value="rSAM_sf"/>
</dbReference>
<evidence type="ECO:0000259" key="5">
    <source>
        <dbReference type="PROSITE" id="PS51918"/>
    </source>
</evidence>
<dbReference type="SFLD" id="SFLDG01098">
    <property type="entry name" value="Uncharacterised_Radical_SAM_Su"/>
    <property type="match status" value="1"/>
</dbReference>
<dbReference type="InterPro" id="IPR007197">
    <property type="entry name" value="rSAM"/>
</dbReference>
<feature type="non-terminal residue" evidence="6">
    <location>
        <position position="1"/>
    </location>
</feature>
<dbReference type="SFLD" id="SFLDS00029">
    <property type="entry name" value="Radical_SAM"/>
    <property type="match status" value="1"/>
</dbReference>
<feature type="domain" description="Radical SAM core" evidence="5">
    <location>
        <begin position="1"/>
        <end position="232"/>
    </location>
</feature>
<dbReference type="Pfam" id="PF04055">
    <property type="entry name" value="Radical_SAM"/>
    <property type="match status" value="1"/>
</dbReference>
<sequence>LVTYEEGCFANCAYCGLARQRSGTFVHKSFIHVQWPIYQLKAVLERMNEYENGLERICISMLTNPKASQHVVEIIGNIRAETDLPLSLLITPTILEEDDLLRFKAKGADRIGIAIDAATPGLFERLRGRPVHGPHRWEKYWETISMALKVFGKGKVGVHLVVGLGETEKEMMTVIQRVHDLDSYTHLFSFFPEKGSLLEDLSRPPMGQYRRIQLARFLIEESMTSFNDLAFDERERIGTFGIPEDQLLAVINSGFPFMTSGCPGKDGKVACNRPYGNSLPGPNIRNYPFAPNSEDISRIRRQIWEY</sequence>
<dbReference type="PROSITE" id="PS51918">
    <property type="entry name" value="RADICAL_SAM"/>
    <property type="match status" value="1"/>
</dbReference>
<dbReference type="EMBL" id="LAZR01052549">
    <property type="protein sequence ID" value="KKK82704.1"/>
    <property type="molecule type" value="Genomic_DNA"/>
</dbReference>
<dbReference type="SUPFAM" id="SSF102114">
    <property type="entry name" value="Radical SAM enzymes"/>
    <property type="match status" value="1"/>
</dbReference>
<keyword evidence="3" id="KW-0408">Iron</keyword>
<protein>
    <recommendedName>
        <fullName evidence="5">Radical SAM core domain-containing protein</fullName>
    </recommendedName>
</protein>
<dbReference type="SMART" id="SM00729">
    <property type="entry name" value="Elp3"/>
    <property type="match status" value="1"/>
</dbReference>
<evidence type="ECO:0000256" key="3">
    <source>
        <dbReference type="ARBA" id="ARBA00023004"/>
    </source>
</evidence>